<dbReference type="Gene3D" id="1.20.120.80">
    <property type="entry name" value="Cytochrome c oxidase, subunit III, four-helix bundle"/>
    <property type="match status" value="1"/>
</dbReference>
<evidence type="ECO:0000313" key="20">
    <source>
        <dbReference type="EMBL" id="QDU87894.1"/>
    </source>
</evidence>
<dbReference type="Proteomes" id="UP000317429">
    <property type="component" value="Chromosome"/>
</dbReference>
<feature type="transmembrane region" description="Helical" evidence="17">
    <location>
        <begin position="36"/>
        <end position="58"/>
    </location>
</feature>
<feature type="transmembrane region" description="Helical" evidence="17">
    <location>
        <begin position="635"/>
        <end position="655"/>
    </location>
</feature>
<evidence type="ECO:0000313" key="21">
    <source>
        <dbReference type="Proteomes" id="UP000317429"/>
    </source>
</evidence>
<evidence type="ECO:0000256" key="14">
    <source>
        <dbReference type="ARBA" id="ARBA00023136"/>
    </source>
</evidence>
<dbReference type="InterPro" id="IPR014241">
    <property type="entry name" value="Cyt_c_oxidase_su1_bac"/>
</dbReference>
<feature type="transmembrane region" description="Helical" evidence="17">
    <location>
        <begin position="349"/>
        <end position="376"/>
    </location>
</feature>
<dbReference type="PANTHER" id="PTHR10422:SF18">
    <property type="entry name" value="CYTOCHROME C OXIDASE SUBUNIT 1"/>
    <property type="match status" value="1"/>
</dbReference>
<dbReference type="Pfam" id="PF00115">
    <property type="entry name" value="COX1"/>
    <property type="match status" value="1"/>
</dbReference>
<comment type="caution">
    <text evidence="17">Lacks conserved residue(s) required for the propagation of feature annotation.</text>
</comment>
<dbReference type="InterPro" id="IPR000298">
    <property type="entry name" value="Cyt_c_oxidase-like_su3"/>
</dbReference>
<feature type="transmembrane region" description="Helical" evidence="17">
    <location>
        <begin position="563"/>
        <end position="586"/>
    </location>
</feature>
<dbReference type="AlphaFoldDB" id="A0A518D8X0"/>
<evidence type="ECO:0000256" key="13">
    <source>
        <dbReference type="ARBA" id="ARBA00023008"/>
    </source>
</evidence>
<evidence type="ECO:0000259" key="18">
    <source>
        <dbReference type="PROSITE" id="PS50253"/>
    </source>
</evidence>
<dbReference type="PROSITE" id="PS00077">
    <property type="entry name" value="COX1_CUB"/>
    <property type="match status" value="1"/>
</dbReference>
<dbReference type="PROSITE" id="PS50855">
    <property type="entry name" value="COX1"/>
    <property type="match status" value="1"/>
</dbReference>
<dbReference type="GO" id="GO:0020037">
    <property type="term" value="F:heme binding"/>
    <property type="evidence" value="ECO:0007669"/>
    <property type="project" value="InterPro"/>
</dbReference>
<dbReference type="UniPathway" id="UPA00705"/>
<comment type="subcellular location">
    <subcellularLocation>
        <location evidence="1 17">Cell membrane</location>
        <topology evidence="1 17">Multi-pass membrane protein</topology>
    </subcellularLocation>
</comment>
<feature type="transmembrane region" description="Helical" evidence="17">
    <location>
        <begin position="199"/>
        <end position="227"/>
    </location>
</feature>
<dbReference type="SUPFAM" id="SSF81452">
    <property type="entry name" value="Cytochrome c oxidase subunit III-like"/>
    <property type="match status" value="1"/>
</dbReference>
<feature type="transmembrane region" description="Helical" evidence="17">
    <location>
        <begin position="675"/>
        <end position="698"/>
    </location>
</feature>
<keyword evidence="8 17" id="KW-0479">Metal-binding</keyword>
<evidence type="ECO:0000256" key="6">
    <source>
        <dbReference type="ARBA" id="ARBA00022660"/>
    </source>
</evidence>
<evidence type="ECO:0000256" key="4">
    <source>
        <dbReference type="ARBA" id="ARBA00022475"/>
    </source>
</evidence>
<dbReference type="EMBL" id="CP036291">
    <property type="protein sequence ID" value="QDU87894.1"/>
    <property type="molecule type" value="Genomic_DNA"/>
</dbReference>
<keyword evidence="4 17" id="KW-1003">Cell membrane</keyword>
<feature type="transmembrane region" description="Helical" evidence="17">
    <location>
        <begin position="466"/>
        <end position="490"/>
    </location>
</feature>
<name>A0A518D8X0_9BACT</name>
<keyword evidence="12 17" id="KW-0408">Iron</keyword>
<dbReference type="GO" id="GO:0004129">
    <property type="term" value="F:cytochrome-c oxidase activity"/>
    <property type="evidence" value="ECO:0007669"/>
    <property type="project" value="UniProtKB-EC"/>
</dbReference>
<dbReference type="Pfam" id="PF00510">
    <property type="entry name" value="COX3"/>
    <property type="match status" value="1"/>
</dbReference>
<comment type="function">
    <text evidence="17">Cytochrome c oxidase is the component of the respiratory chain that catalyzes the reduction of oxygen to water. Subunits 1-3 form the functional core of the enzyme complex. CO I is the catalytic subunit of the enzyme. Electrons originating in cytochrome c are transferred via the copper A center of subunit 2 and heme A of subunit 1 to the bimetallic center formed by heme A3 and copper B.</text>
</comment>
<organism evidence="20 21">
    <name type="scientific">Pirellulimonas nuda</name>
    <dbReference type="NCBI Taxonomy" id="2528009"/>
    <lineage>
        <taxon>Bacteria</taxon>
        <taxon>Pseudomonadati</taxon>
        <taxon>Planctomycetota</taxon>
        <taxon>Planctomycetia</taxon>
        <taxon>Pirellulales</taxon>
        <taxon>Lacipirellulaceae</taxon>
        <taxon>Pirellulimonas</taxon>
    </lineage>
</organism>
<keyword evidence="20" id="KW-0560">Oxidoreductase</keyword>
<comment type="pathway">
    <text evidence="2 17">Energy metabolism; oxidative phosphorylation.</text>
</comment>
<evidence type="ECO:0000256" key="10">
    <source>
        <dbReference type="ARBA" id="ARBA00022982"/>
    </source>
</evidence>
<evidence type="ECO:0000256" key="11">
    <source>
        <dbReference type="ARBA" id="ARBA00022989"/>
    </source>
</evidence>
<feature type="transmembrane region" description="Helical" evidence="17">
    <location>
        <begin position="308"/>
        <end position="329"/>
    </location>
</feature>
<keyword evidence="6 16" id="KW-0679">Respiratory chain</keyword>
<comment type="catalytic activity">
    <reaction evidence="15 17">
        <text>4 Fe(II)-[cytochrome c] + O2 + 8 H(+)(in) = 4 Fe(III)-[cytochrome c] + 2 H2O + 4 H(+)(out)</text>
        <dbReference type="Rhea" id="RHEA:11436"/>
        <dbReference type="Rhea" id="RHEA-COMP:10350"/>
        <dbReference type="Rhea" id="RHEA-COMP:14399"/>
        <dbReference type="ChEBI" id="CHEBI:15377"/>
        <dbReference type="ChEBI" id="CHEBI:15378"/>
        <dbReference type="ChEBI" id="CHEBI:15379"/>
        <dbReference type="ChEBI" id="CHEBI:29033"/>
        <dbReference type="ChEBI" id="CHEBI:29034"/>
        <dbReference type="EC" id="7.1.1.9"/>
    </reaction>
</comment>
<feature type="transmembrane region" description="Helical" evidence="17">
    <location>
        <begin position="282"/>
        <end position="302"/>
    </location>
</feature>
<proteinExistence type="inferred from homology"/>
<comment type="similarity">
    <text evidence="16">Belongs to the heme-copper respiratory oxidase family.</text>
</comment>
<keyword evidence="7 16" id="KW-0812">Transmembrane</keyword>
<reference evidence="20 21" key="1">
    <citation type="submission" date="2019-02" db="EMBL/GenBank/DDBJ databases">
        <title>Deep-cultivation of Planctomycetes and their phenomic and genomic characterization uncovers novel biology.</title>
        <authorList>
            <person name="Wiegand S."/>
            <person name="Jogler M."/>
            <person name="Boedeker C."/>
            <person name="Pinto D."/>
            <person name="Vollmers J."/>
            <person name="Rivas-Marin E."/>
            <person name="Kohn T."/>
            <person name="Peeters S.H."/>
            <person name="Heuer A."/>
            <person name="Rast P."/>
            <person name="Oberbeckmann S."/>
            <person name="Bunk B."/>
            <person name="Jeske O."/>
            <person name="Meyerdierks A."/>
            <person name="Storesund J.E."/>
            <person name="Kallscheuer N."/>
            <person name="Luecker S."/>
            <person name="Lage O.M."/>
            <person name="Pohl T."/>
            <person name="Merkel B.J."/>
            <person name="Hornburger P."/>
            <person name="Mueller R.-W."/>
            <person name="Bruemmer F."/>
            <person name="Labrenz M."/>
            <person name="Spormann A.M."/>
            <person name="Op den Camp H."/>
            <person name="Overmann J."/>
            <person name="Amann R."/>
            <person name="Jetten M.S.M."/>
            <person name="Mascher T."/>
            <person name="Medema M.H."/>
            <person name="Devos D.P."/>
            <person name="Kaster A.-K."/>
            <person name="Ovreas L."/>
            <person name="Rohde M."/>
            <person name="Galperin M.Y."/>
            <person name="Jogler C."/>
        </authorList>
    </citation>
    <scope>NUCLEOTIDE SEQUENCE [LARGE SCALE GENOMIC DNA]</scope>
    <source>
        <strain evidence="20 21">Pla175</strain>
    </source>
</reference>
<keyword evidence="3 16" id="KW-0813">Transport</keyword>
<dbReference type="GO" id="GO:0016491">
    <property type="term" value="F:oxidoreductase activity"/>
    <property type="evidence" value="ECO:0007669"/>
    <property type="project" value="UniProtKB-KW"/>
</dbReference>
<evidence type="ECO:0000256" key="8">
    <source>
        <dbReference type="ARBA" id="ARBA00022723"/>
    </source>
</evidence>
<feature type="transmembrane region" description="Helical" evidence="17">
    <location>
        <begin position="388"/>
        <end position="412"/>
    </location>
</feature>
<evidence type="ECO:0000256" key="2">
    <source>
        <dbReference type="ARBA" id="ARBA00004673"/>
    </source>
</evidence>
<evidence type="ECO:0000256" key="9">
    <source>
        <dbReference type="ARBA" id="ARBA00022967"/>
    </source>
</evidence>
<evidence type="ECO:0000256" key="17">
    <source>
        <dbReference type="RuleBase" id="RU363061"/>
    </source>
</evidence>
<gene>
    <name evidence="20" type="primary">ctaD_1</name>
    <name evidence="20" type="ORF">Pla175_12610</name>
</gene>
<evidence type="ECO:0000256" key="16">
    <source>
        <dbReference type="RuleBase" id="RU000370"/>
    </source>
</evidence>
<evidence type="ECO:0000256" key="5">
    <source>
        <dbReference type="ARBA" id="ARBA00022617"/>
    </source>
</evidence>
<dbReference type="InterPro" id="IPR035973">
    <property type="entry name" value="Cyt_c_oxidase_su3-like_sf"/>
</dbReference>
<dbReference type="KEGG" id="pnd:Pla175_12610"/>
<sequence length="742" mass="81587">MSAEPVTQSGSAHQAAPTGLLAWVASVDHKKIGVMYILLAALFLIVGGLEAVLIRIQLAVPNNTFLSPQLFNQLFTMHGTTMVFLVGMPVFTGMSNYLVPLMIGARDVAFPRLNAMSFWMLPFGAFLLYFSLLTGSAPDAGWFAYAPLSTKPYNLGPGIDYWIVSLVVMGIGSIGGAINIVATVLCMRAPGMSLQRVPLFVWIMLMQALLILITIPPLNSALALLSIDRWLDAAFFQPQRGGSALLWQHFFWIFGHPEVYVFALPAFAMISEIIPVFSRKPIYGYAFVAGSSTVILLLSYGVWAHHMFAVGLGTGANIFFSVMTMLIALPTGVKIFNWTATMWGGAIRLTTAMLFAIAFLIQFVIGGLTGIMFAAVPIDWQMTDTYFVVAHFHYVLVGGVVFAVFAAVYYWFPKITGRMLDERLGKWQFWLWVVGFNGTFMIQHLLGAMGMPRRVYTYADNPGWAVMNGVSSASVVFMVVGTVVLVWNVVKSLRSGATAGDNPWDAFTLEWATTSPPPEENFASLPQIKSRRPVWDANYPEHADWKSSATPEDRGWRPDRSRVCAWAFVVSEAVFFLLLLVSYVIFNTGPHGDGPSATSVLNVPRTAVFSVFLLTSSLTFLIAERRLRYGKQRAFRGWLGVTIVLGIVFLGGQAWEYWGLLSGGVYANSNLFAATFFTVTGFHAFHVAAGLVALAIMFSIGKDARFAARQSSPLGAVGVYWHFVDVVWIAVFATIYLGVFKP</sequence>
<dbReference type="GO" id="GO:0005886">
    <property type="term" value="C:plasma membrane"/>
    <property type="evidence" value="ECO:0007669"/>
    <property type="project" value="UniProtKB-SubCell"/>
</dbReference>
<feature type="transmembrane region" description="Helical" evidence="17">
    <location>
        <begin position="606"/>
        <end position="623"/>
    </location>
</feature>
<dbReference type="GO" id="GO:0046872">
    <property type="term" value="F:metal ion binding"/>
    <property type="evidence" value="ECO:0007669"/>
    <property type="project" value="UniProtKB-KW"/>
</dbReference>
<protein>
    <recommendedName>
        <fullName evidence="17">Cytochrome c oxidase subunit 1</fullName>
        <ecNumber evidence="17">7.1.1.9</ecNumber>
    </recommendedName>
</protein>
<evidence type="ECO:0000256" key="12">
    <source>
        <dbReference type="ARBA" id="ARBA00023004"/>
    </source>
</evidence>
<dbReference type="PRINTS" id="PR01165">
    <property type="entry name" value="CYCOXIDASEI"/>
</dbReference>
<evidence type="ECO:0000256" key="7">
    <source>
        <dbReference type="ARBA" id="ARBA00022692"/>
    </source>
</evidence>
<feature type="domain" description="Cytochrome oxidase subunit I profile" evidence="19">
    <location>
        <begin position="17"/>
        <end position="529"/>
    </location>
</feature>
<keyword evidence="21" id="KW-1185">Reference proteome</keyword>
<evidence type="ECO:0000256" key="15">
    <source>
        <dbReference type="ARBA" id="ARBA00047816"/>
    </source>
</evidence>
<dbReference type="EC" id="7.1.1.9" evidence="17"/>
<dbReference type="PANTHER" id="PTHR10422">
    <property type="entry name" value="CYTOCHROME C OXIDASE SUBUNIT 1"/>
    <property type="match status" value="1"/>
</dbReference>
<dbReference type="PROSITE" id="PS50253">
    <property type="entry name" value="COX3"/>
    <property type="match status" value="1"/>
</dbReference>
<dbReference type="NCBIfam" id="TIGR02891">
    <property type="entry name" value="CtaD_CoxA"/>
    <property type="match status" value="1"/>
</dbReference>
<keyword evidence="13 17" id="KW-0186">Copper</keyword>
<feature type="domain" description="Heme-copper oxidase subunit III family profile" evidence="18">
    <location>
        <begin position="562"/>
        <end position="740"/>
    </location>
</feature>
<evidence type="ECO:0000256" key="1">
    <source>
        <dbReference type="ARBA" id="ARBA00004651"/>
    </source>
</evidence>
<dbReference type="InterPro" id="IPR023615">
    <property type="entry name" value="Cyt_c_Oxase_su1_BS"/>
</dbReference>
<feature type="transmembrane region" description="Helical" evidence="17">
    <location>
        <begin position="247"/>
        <end position="270"/>
    </location>
</feature>
<keyword evidence="5 16" id="KW-0349">Heme</keyword>
<accession>A0A518D8X0</accession>
<dbReference type="GO" id="GO:0006119">
    <property type="term" value="P:oxidative phosphorylation"/>
    <property type="evidence" value="ECO:0007669"/>
    <property type="project" value="UniProtKB-UniPathway"/>
</dbReference>
<dbReference type="GO" id="GO:0015990">
    <property type="term" value="P:electron transport coupled proton transport"/>
    <property type="evidence" value="ECO:0007669"/>
    <property type="project" value="InterPro"/>
</dbReference>
<dbReference type="GO" id="GO:0022904">
    <property type="term" value="P:respiratory electron transport chain"/>
    <property type="evidence" value="ECO:0007669"/>
    <property type="project" value="InterPro"/>
</dbReference>
<feature type="transmembrane region" description="Helical" evidence="17">
    <location>
        <begin position="424"/>
        <end position="446"/>
    </location>
</feature>
<dbReference type="InterPro" id="IPR000883">
    <property type="entry name" value="Cyt_C_Oxase_1"/>
</dbReference>
<feature type="transmembrane region" description="Helical" evidence="17">
    <location>
        <begin position="161"/>
        <end position="187"/>
    </location>
</feature>
<feature type="transmembrane region" description="Helical" evidence="17">
    <location>
        <begin position="719"/>
        <end position="739"/>
    </location>
</feature>
<feature type="transmembrane region" description="Helical" evidence="17">
    <location>
        <begin position="113"/>
        <end position="132"/>
    </location>
</feature>
<dbReference type="InterPro" id="IPR013833">
    <property type="entry name" value="Cyt_c_oxidase_su3_a-hlx"/>
</dbReference>
<keyword evidence="14 17" id="KW-0472">Membrane</keyword>
<dbReference type="FunFam" id="1.20.210.10:FF:000006">
    <property type="entry name" value="Cytochrome c oxidase subunit 1"/>
    <property type="match status" value="1"/>
</dbReference>
<evidence type="ECO:0000259" key="19">
    <source>
        <dbReference type="PROSITE" id="PS50855"/>
    </source>
</evidence>
<keyword evidence="9" id="KW-1278">Translocase</keyword>
<dbReference type="RefSeq" id="WP_197527305.1">
    <property type="nucleotide sequence ID" value="NZ_CP036291.1"/>
</dbReference>
<dbReference type="SUPFAM" id="SSF81442">
    <property type="entry name" value="Cytochrome c oxidase subunit I-like"/>
    <property type="match status" value="1"/>
</dbReference>
<dbReference type="InterPro" id="IPR036927">
    <property type="entry name" value="Cyt_c_oxase-like_su1_sf"/>
</dbReference>
<keyword evidence="11 17" id="KW-1133">Transmembrane helix</keyword>
<keyword evidence="10 16" id="KW-0249">Electron transport</keyword>
<dbReference type="InterPro" id="IPR023616">
    <property type="entry name" value="Cyt_c_oxase-like_su1_dom"/>
</dbReference>
<evidence type="ECO:0000256" key="3">
    <source>
        <dbReference type="ARBA" id="ARBA00022448"/>
    </source>
</evidence>
<dbReference type="Gene3D" id="1.20.210.10">
    <property type="entry name" value="Cytochrome c oxidase-like, subunit I domain"/>
    <property type="match status" value="1"/>
</dbReference>
<feature type="transmembrane region" description="Helical" evidence="17">
    <location>
        <begin position="70"/>
        <end position="92"/>
    </location>
</feature>
<dbReference type="CDD" id="cd00386">
    <property type="entry name" value="Heme_Cu_Oxidase_III_like"/>
    <property type="match status" value="1"/>
</dbReference>